<comment type="caution">
    <text evidence="1">The sequence shown here is derived from an EMBL/GenBank/DDBJ whole genome shotgun (WGS) entry which is preliminary data.</text>
</comment>
<name>A0A917Z9T9_9GAMM</name>
<evidence type="ECO:0000313" key="1">
    <source>
        <dbReference type="EMBL" id="GGO79156.1"/>
    </source>
</evidence>
<accession>A0A917Z9T9</accession>
<reference evidence="1 2" key="1">
    <citation type="journal article" date="2014" name="Int. J. Syst. Evol. Microbiol.">
        <title>Complete genome sequence of Corynebacterium casei LMG S-19264T (=DSM 44701T), isolated from a smear-ripened cheese.</title>
        <authorList>
            <consortium name="US DOE Joint Genome Institute (JGI-PGF)"/>
            <person name="Walter F."/>
            <person name="Albersmeier A."/>
            <person name="Kalinowski J."/>
            <person name="Ruckert C."/>
        </authorList>
    </citation>
    <scope>NUCLEOTIDE SEQUENCE [LARGE SCALE GENOMIC DNA]</scope>
    <source>
        <strain evidence="1 2">CGMCC 1.7286</strain>
    </source>
</reference>
<sequence>MHLGVEAVEACRTIEGQDGHALVDAILDVLVAHKRGLLHLKRKGGTAAATARTVFFDPGTAADALMVMF</sequence>
<keyword evidence="2" id="KW-1185">Reference proteome</keyword>
<proteinExistence type="predicted"/>
<evidence type="ECO:0000313" key="2">
    <source>
        <dbReference type="Proteomes" id="UP000599578"/>
    </source>
</evidence>
<protein>
    <submittedName>
        <fullName evidence="1">Uncharacterized protein</fullName>
    </submittedName>
</protein>
<dbReference type="EMBL" id="BMLT01000003">
    <property type="protein sequence ID" value="GGO79156.1"/>
    <property type="molecule type" value="Genomic_DNA"/>
</dbReference>
<gene>
    <name evidence="1" type="ORF">GCM10011348_12740</name>
</gene>
<dbReference type="AlphaFoldDB" id="A0A917Z9T9"/>
<dbReference type="Proteomes" id="UP000599578">
    <property type="component" value="Unassembled WGS sequence"/>
</dbReference>
<organism evidence="1 2">
    <name type="scientific">Marinobacterium nitratireducens</name>
    <dbReference type="NCBI Taxonomy" id="518897"/>
    <lineage>
        <taxon>Bacteria</taxon>
        <taxon>Pseudomonadati</taxon>
        <taxon>Pseudomonadota</taxon>
        <taxon>Gammaproteobacteria</taxon>
        <taxon>Oceanospirillales</taxon>
        <taxon>Oceanospirillaceae</taxon>
        <taxon>Marinobacterium</taxon>
    </lineage>
</organism>